<dbReference type="InterPro" id="IPR039272">
    <property type="entry name" value="CLEC16A/TT9"/>
</dbReference>
<name>L0AVL5_THEEQ</name>
<feature type="region of interest" description="Disordered" evidence="2">
    <location>
        <begin position="350"/>
        <end position="388"/>
    </location>
</feature>
<dbReference type="GeneID" id="15806893"/>
<reference evidence="4 5" key="1">
    <citation type="journal article" date="2012" name="BMC Genomics">
        <title>Comparative genomic analysis and phylogenetic position of Theileria equi.</title>
        <authorList>
            <person name="Kappmeyer L.S."/>
            <person name="Thiagarajan M."/>
            <person name="Herndon D.R."/>
            <person name="Ramsay J.D."/>
            <person name="Caler E."/>
            <person name="Djikeng A."/>
            <person name="Gillespie J.J."/>
            <person name="Lau A.O."/>
            <person name="Roalson E.H."/>
            <person name="Silva J.C."/>
            <person name="Silva M.G."/>
            <person name="Suarez C.E."/>
            <person name="Ueti M.W."/>
            <person name="Nene V.M."/>
            <person name="Mealey R.H."/>
            <person name="Knowles D.P."/>
            <person name="Brayton K.A."/>
        </authorList>
    </citation>
    <scope>NUCLEOTIDE SEQUENCE [LARGE SCALE GENOMIC DNA]</scope>
    <source>
        <strain evidence="4 5">WA</strain>
    </source>
</reference>
<dbReference type="GO" id="GO:1901096">
    <property type="term" value="P:regulation of autophagosome maturation"/>
    <property type="evidence" value="ECO:0007669"/>
    <property type="project" value="TreeGrafter"/>
</dbReference>
<dbReference type="VEuPathDB" id="PiroplasmaDB:BEWA_025010"/>
<keyword evidence="5" id="KW-1185">Reference proteome</keyword>
<evidence type="ECO:0000313" key="4">
    <source>
        <dbReference type="EMBL" id="AFZ79652.1"/>
    </source>
</evidence>
<dbReference type="Proteomes" id="UP000031512">
    <property type="component" value="Chromosome 1"/>
</dbReference>
<dbReference type="RefSeq" id="XP_004829318.1">
    <property type="nucleotide sequence ID" value="XM_004829261.1"/>
</dbReference>
<feature type="region of interest" description="Disordered" evidence="2">
    <location>
        <begin position="669"/>
        <end position="688"/>
    </location>
</feature>
<keyword evidence="1" id="KW-0072">Autophagy</keyword>
<dbReference type="GO" id="GO:0006914">
    <property type="term" value="P:autophagy"/>
    <property type="evidence" value="ECO:0007669"/>
    <property type="project" value="UniProtKB-KW"/>
</dbReference>
<dbReference type="STRING" id="1537102.L0AVL5"/>
<evidence type="ECO:0000259" key="3">
    <source>
        <dbReference type="Pfam" id="PF09758"/>
    </source>
</evidence>
<dbReference type="InterPro" id="IPR019155">
    <property type="entry name" value="CLEC16A/TT9_N"/>
</dbReference>
<sequence length="999" mass="113415">MANSPVNDSPRSRKAQDYRALLNIEIFRNLHRNVLNVASSHLVSSSDTVDALKQVAELLIWGDVNNSEGIFEYFCEENLMEYMTGVLSKSTSRAVRIQLVQTISMLIYNIQNKRTLYYLLSNNYINGLISVPEMYSGGDVSSWTVSLLKTLSGLLDATTIKFFFLEKKDAFPLLDQSAKFLSSSDGMKRAHVMTIILNILKVRDASVTRYIIKRSKILTQLPLFLRQCWCRLNRYVKRGSLHTMGKAEESILVECDDALCFLQEIMDLEIKKINKVLLVRLFNICFIPLMKRILKTSDIEISLLKTLKPPTRFDANYFRDIYQDLCTEMGLTSIYAHNKTEIFSGGVALDSPSRDSAAKEPVTSKSIDDGQFTPRSESSTPRETPQLSLHSSSLLPNVAYFLLTISLRSARRIELHRPLLLLLLCPTAPKGLLMEIHDNESISVPGTPKERLLTADSLHQLDDPGFYDRLVEWEKKVFEGVDVSSRSENGAQSMEDISPVCFYDDKDHVCNIIMGEFIYEALSALPISDSRLIMLLTLLAKLQDDYIKNTRKLQDLSSHVTSMSCTYPEEEIQGDDIADIDYNNTFMEAKDDKHKHSATTGLQDLEVSGNDTSVMEEDLDDESPSMYTPLDSMELEESRYVEHADSLVMHNLELSVDDMQVSFDAQLSLESPKDPPEVETDYSDFSEPSDPLADHELKSFVLLPSDDNGLQLYLQIWNAISRHLTSVTLRVPVVRLAVTVTIDYINFLSTLEPQHVFGLKMFIDELRFHLDASLDVLRVHVLNSLESNNMSQLSIFFDEWVRFSKTSYVTNFLHFVQAIYEATLFTDTVVTTSQEDGKKESLASWIFRESRISAKRAASLFIRSNGMQQVETPRSTSNSSWKITDSPENIYRRHVQVALLIRELYQHLNRINSLPMSESSPSSTPNGSTKENSVYYSCPLFHNNWDVLHTETGIPLALGVELPLEKFQVFPCTMTNSGDKVRLLYSHMCFLEGTFICNS</sequence>
<dbReference type="PANTHER" id="PTHR21481">
    <property type="entry name" value="PROTEIN CLEC16A"/>
    <property type="match status" value="1"/>
</dbReference>
<dbReference type="OrthoDB" id="361399at2759"/>
<dbReference type="KEGG" id="beq:BEWA_025010"/>
<dbReference type="eggNOG" id="KOG2219">
    <property type="taxonomic scope" value="Eukaryota"/>
</dbReference>
<dbReference type="GO" id="GO:0005770">
    <property type="term" value="C:late endosome"/>
    <property type="evidence" value="ECO:0007669"/>
    <property type="project" value="TreeGrafter"/>
</dbReference>
<dbReference type="Pfam" id="PF09758">
    <property type="entry name" value="FPL"/>
    <property type="match status" value="1"/>
</dbReference>
<evidence type="ECO:0000256" key="2">
    <source>
        <dbReference type="SAM" id="MobiDB-lite"/>
    </source>
</evidence>
<dbReference type="EMBL" id="CP001669">
    <property type="protein sequence ID" value="AFZ79652.1"/>
    <property type="molecule type" value="Genomic_DNA"/>
</dbReference>
<protein>
    <recommendedName>
        <fullName evidence="3">FPL domain-containing protein</fullName>
    </recommendedName>
</protein>
<dbReference type="PANTHER" id="PTHR21481:SF0">
    <property type="entry name" value="PROTEIN CLEC16A"/>
    <property type="match status" value="1"/>
</dbReference>
<proteinExistence type="predicted"/>
<dbReference type="GO" id="GO:0016197">
    <property type="term" value="P:endosomal transport"/>
    <property type="evidence" value="ECO:0007669"/>
    <property type="project" value="TreeGrafter"/>
</dbReference>
<accession>L0AVL5</accession>
<feature type="compositionally biased region" description="Polar residues" evidence="2">
    <location>
        <begin position="373"/>
        <end position="386"/>
    </location>
</feature>
<gene>
    <name evidence="4" type="ORF">BEWA_025010</name>
</gene>
<dbReference type="GO" id="GO:0007034">
    <property type="term" value="P:vacuolar transport"/>
    <property type="evidence" value="ECO:0007669"/>
    <property type="project" value="TreeGrafter"/>
</dbReference>
<dbReference type="AlphaFoldDB" id="L0AVL5"/>
<evidence type="ECO:0000256" key="1">
    <source>
        <dbReference type="ARBA" id="ARBA00023006"/>
    </source>
</evidence>
<feature type="domain" description="FPL" evidence="3">
    <location>
        <begin position="52"/>
        <end position="200"/>
    </location>
</feature>
<dbReference type="GO" id="GO:0005794">
    <property type="term" value="C:Golgi apparatus"/>
    <property type="evidence" value="ECO:0007669"/>
    <property type="project" value="TreeGrafter"/>
</dbReference>
<evidence type="ECO:0000313" key="5">
    <source>
        <dbReference type="Proteomes" id="UP000031512"/>
    </source>
</evidence>
<organism evidence="4 5">
    <name type="scientific">Theileria equi strain WA</name>
    <dbReference type="NCBI Taxonomy" id="1537102"/>
    <lineage>
        <taxon>Eukaryota</taxon>
        <taxon>Sar</taxon>
        <taxon>Alveolata</taxon>
        <taxon>Apicomplexa</taxon>
        <taxon>Aconoidasida</taxon>
        <taxon>Piroplasmida</taxon>
        <taxon>Theileriidae</taxon>
        <taxon>Theileria</taxon>
    </lineage>
</organism>